<accession>A0A370HYM6</accession>
<evidence type="ECO:0000256" key="1">
    <source>
        <dbReference type="ARBA" id="ARBA00022679"/>
    </source>
</evidence>
<dbReference type="InterPro" id="IPR000182">
    <property type="entry name" value="GNAT_dom"/>
</dbReference>
<evidence type="ECO:0000256" key="2">
    <source>
        <dbReference type="ARBA" id="ARBA00023315"/>
    </source>
</evidence>
<gene>
    <name evidence="5" type="ORF">DFR76_110275</name>
</gene>
<keyword evidence="1 5" id="KW-0808">Transferase</keyword>
<dbReference type="PANTHER" id="PTHR43792:SF8">
    <property type="entry name" value="[RIBOSOMAL PROTEIN US5]-ALANINE N-ACETYLTRANSFERASE"/>
    <property type="match status" value="1"/>
</dbReference>
<dbReference type="PROSITE" id="PS51186">
    <property type="entry name" value="GNAT"/>
    <property type="match status" value="1"/>
</dbReference>
<dbReference type="Pfam" id="PF13302">
    <property type="entry name" value="Acetyltransf_3"/>
    <property type="match status" value="1"/>
</dbReference>
<feature type="domain" description="N-acetyltransferase" evidence="4">
    <location>
        <begin position="24"/>
        <end position="190"/>
    </location>
</feature>
<dbReference type="EMBL" id="QQBC01000010">
    <property type="protein sequence ID" value="RDI63578.1"/>
    <property type="molecule type" value="Genomic_DNA"/>
</dbReference>
<dbReference type="SUPFAM" id="SSF55729">
    <property type="entry name" value="Acyl-CoA N-acyltransferases (Nat)"/>
    <property type="match status" value="1"/>
</dbReference>
<dbReference type="RefSeq" id="WP_082876310.1">
    <property type="nucleotide sequence ID" value="NZ_QQBC01000010.1"/>
</dbReference>
<dbReference type="STRING" id="1210086.GCA_001613105_05861"/>
<evidence type="ECO:0000259" key="4">
    <source>
        <dbReference type="PROSITE" id="PS51186"/>
    </source>
</evidence>
<dbReference type="Proteomes" id="UP000254869">
    <property type="component" value="Unassembled WGS sequence"/>
</dbReference>
<dbReference type="Gene3D" id="3.40.630.30">
    <property type="match status" value="1"/>
</dbReference>
<dbReference type="InterPro" id="IPR051531">
    <property type="entry name" value="N-acetyltransferase"/>
</dbReference>
<evidence type="ECO:0000313" key="6">
    <source>
        <dbReference type="Proteomes" id="UP000254869"/>
    </source>
</evidence>
<keyword evidence="2" id="KW-0012">Acyltransferase</keyword>
<evidence type="ECO:0000256" key="3">
    <source>
        <dbReference type="ARBA" id="ARBA00038502"/>
    </source>
</evidence>
<evidence type="ECO:0000313" key="5">
    <source>
        <dbReference type="EMBL" id="RDI63578.1"/>
    </source>
</evidence>
<reference evidence="5 6" key="1">
    <citation type="submission" date="2018-07" db="EMBL/GenBank/DDBJ databases">
        <title>Genomic Encyclopedia of Type Strains, Phase IV (KMG-IV): sequencing the most valuable type-strain genomes for metagenomic binning, comparative biology and taxonomic classification.</title>
        <authorList>
            <person name="Goeker M."/>
        </authorList>
    </citation>
    <scope>NUCLEOTIDE SEQUENCE [LARGE SCALE GENOMIC DNA]</scope>
    <source>
        <strain evidence="5 6">DSM 44290</strain>
    </source>
</reference>
<dbReference type="GO" id="GO:0005737">
    <property type="term" value="C:cytoplasm"/>
    <property type="evidence" value="ECO:0007669"/>
    <property type="project" value="TreeGrafter"/>
</dbReference>
<protein>
    <submittedName>
        <fullName evidence="5">RimJ/RimL family protein N-acetyltransferase</fullName>
    </submittedName>
</protein>
<dbReference type="AlphaFoldDB" id="A0A370HYM6"/>
<organism evidence="5 6">
    <name type="scientific">Nocardia pseudobrasiliensis</name>
    <dbReference type="NCBI Taxonomy" id="45979"/>
    <lineage>
        <taxon>Bacteria</taxon>
        <taxon>Bacillati</taxon>
        <taxon>Actinomycetota</taxon>
        <taxon>Actinomycetes</taxon>
        <taxon>Mycobacteriales</taxon>
        <taxon>Nocardiaceae</taxon>
        <taxon>Nocardia</taxon>
    </lineage>
</organism>
<proteinExistence type="inferred from homology"/>
<sequence>MHPEPRSTLPPGIHPAPRIEQGDLLIRRWQRRDLFPRWAAITASYDLLRPWWGDSLVELATLEGQRRYAAKCELWPSTDGGYRYGIFDRDGALLGGINLHDRIGDGAIELGYWCHTAHTGRGVITRAAAALTDLARTLPGITRVEIRCDVANIRSAAVPRRLGFHLDRLGPRPRAAPADTGTQMYWIKQR</sequence>
<dbReference type="GO" id="GO:0008999">
    <property type="term" value="F:protein-N-terminal-alanine acetyltransferase activity"/>
    <property type="evidence" value="ECO:0007669"/>
    <property type="project" value="TreeGrafter"/>
</dbReference>
<name>A0A370HYM6_9NOCA</name>
<comment type="caution">
    <text evidence="5">The sequence shown here is derived from an EMBL/GenBank/DDBJ whole genome shotgun (WGS) entry which is preliminary data.</text>
</comment>
<dbReference type="InterPro" id="IPR016181">
    <property type="entry name" value="Acyl_CoA_acyltransferase"/>
</dbReference>
<comment type="similarity">
    <text evidence="3">Belongs to the acetyltransferase family. RimJ subfamily.</text>
</comment>
<dbReference type="PANTHER" id="PTHR43792">
    <property type="entry name" value="GNAT FAMILY, PUTATIVE (AFU_ORTHOLOGUE AFUA_3G00765)-RELATED-RELATED"/>
    <property type="match status" value="1"/>
</dbReference>
<keyword evidence="6" id="KW-1185">Reference proteome</keyword>